<keyword evidence="3" id="KW-1185">Reference proteome</keyword>
<dbReference type="AlphaFoldDB" id="A0A271LF62"/>
<evidence type="ECO:0000256" key="1">
    <source>
        <dbReference type="SAM" id="MobiDB-lite"/>
    </source>
</evidence>
<dbReference type="Proteomes" id="UP000216442">
    <property type="component" value="Unassembled WGS sequence"/>
</dbReference>
<feature type="region of interest" description="Disordered" evidence="1">
    <location>
        <begin position="170"/>
        <end position="216"/>
    </location>
</feature>
<evidence type="ECO:0000313" key="3">
    <source>
        <dbReference type="Proteomes" id="UP000216442"/>
    </source>
</evidence>
<sequence>MAQLGASTVAESQATRSRSDGDVIPKLIQIGSDPKCIKKVQAMAAKTMKAIGYKYPKKACAATLSHFLNEAGINVPVTTGAQNLADRLRVNRHWDRIKVGKQQPGDVGVCYSIANDVPGADHVYLVVERKDSDLMIIADNQAQGKTHTRYASGKGGKTPTEYFLRAPQASIFGEEPDEENDEDSWPDEDSNDLPEPFMDDGSPRLMDEDGSPRLID</sequence>
<proteinExistence type="predicted"/>
<comment type="caution">
    <text evidence="2">The sequence shown here is derived from an EMBL/GenBank/DDBJ whole genome shotgun (WGS) entry which is preliminary data.</text>
</comment>
<gene>
    <name evidence="2" type="ORF">CIT26_24490</name>
</gene>
<feature type="compositionally biased region" description="Acidic residues" evidence="1">
    <location>
        <begin position="174"/>
        <end position="192"/>
    </location>
</feature>
<feature type="compositionally biased region" description="Basic and acidic residues" evidence="1">
    <location>
        <begin position="201"/>
        <end position="216"/>
    </location>
</feature>
<dbReference type="OrthoDB" id="5395100at2"/>
<accession>A0A271LF62</accession>
<dbReference type="RefSeq" id="WP_095494974.1">
    <property type="nucleotide sequence ID" value="NZ_NPKJ01000064.1"/>
</dbReference>
<dbReference type="EMBL" id="NPKJ01000064">
    <property type="protein sequence ID" value="PAQ06741.1"/>
    <property type="molecule type" value="Genomic_DNA"/>
</dbReference>
<protein>
    <submittedName>
        <fullName evidence="2">Uncharacterized protein</fullName>
    </submittedName>
</protein>
<reference evidence="2 3" key="1">
    <citation type="submission" date="2017-08" db="EMBL/GenBank/DDBJ databases">
        <title>Mesorhizobium wenxinae sp. nov., a novel rhizobial species isolated from root nodules of chickpea (Cicer arietinum L.).</title>
        <authorList>
            <person name="Zhang J."/>
        </authorList>
    </citation>
    <scope>NUCLEOTIDE SEQUENCE [LARGE SCALE GENOMIC DNA]</scope>
    <source>
        <strain evidence="2 3">SDW018</strain>
    </source>
</reference>
<organism evidence="2 3">
    <name type="scientific">Mesorhizobium temperatum</name>
    <dbReference type="NCBI Taxonomy" id="241416"/>
    <lineage>
        <taxon>Bacteria</taxon>
        <taxon>Pseudomonadati</taxon>
        <taxon>Pseudomonadota</taxon>
        <taxon>Alphaproteobacteria</taxon>
        <taxon>Hyphomicrobiales</taxon>
        <taxon>Phyllobacteriaceae</taxon>
        <taxon>Mesorhizobium</taxon>
    </lineage>
</organism>
<name>A0A271LF62_9HYPH</name>
<evidence type="ECO:0000313" key="2">
    <source>
        <dbReference type="EMBL" id="PAQ06741.1"/>
    </source>
</evidence>